<evidence type="ECO:0000256" key="7">
    <source>
        <dbReference type="ARBA" id="ARBA00022898"/>
    </source>
</evidence>
<feature type="modified residue" description="N6-(pyridoxal phosphate)lysine" evidence="9">
    <location>
        <position position="230"/>
    </location>
</feature>
<dbReference type="InterPro" id="IPR005861">
    <property type="entry name" value="HisP_aminotrans"/>
</dbReference>
<protein>
    <recommendedName>
        <fullName evidence="9">Histidinol-phosphate aminotransferase</fullName>
        <ecNumber evidence="9">2.6.1.9</ecNumber>
    </recommendedName>
    <alternativeName>
        <fullName evidence="9">Imidazole acetol-phosphate transaminase</fullName>
    </alternativeName>
</protein>
<feature type="domain" description="Aminotransferase class I/classII large" evidence="11">
    <location>
        <begin position="39"/>
        <end position="367"/>
    </location>
</feature>
<dbReference type="Gene3D" id="3.40.640.10">
    <property type="entry name" value="Type I PLP-dependent aspartate aminotransferase-like (Major domain)"/>
    <property type="match status" value="1"/>
</dbReference>
<comment type="pathway">
    <text evidence="2 9">Amino-acid biosynthesis; L-histidine biosynthesis; L-histidine from 5-phospho-alpha-D-ribose 1-diphosphate: step 7/9.</text>
</comment>
<dbReference type="SUPFAM" id="SSF53383">
    <property type="entry name" value="PLP-dependent transferases"/>
    <property type="match status" value="1"/>
</dbReference>
<dbReference type="PANTHER" id="PTHR43643:SF3">
    <property type="entry name" value="HISTIDINOL-PHOSPHATE AMINOTRANSFERASE"/>
    <property type="match status" value="1"/>
</dbReference>
<dbReference type="InterPro" id="IPR015422">
    <property type="entry name" value="PyrdxlP-dep_Trfase_small"/>
</dbReference>
<dbReference type="InterPro" id="IPR015424">
    <property type="entry name" value="PyrdxlP-dep_Trfase"/>
</dbReference>
<comment type="similarity">
    <text evidence="3 9">Belongs to the class-II pyridoxal-phosphate-dependent aminotransferase family. Histidinol-phosphate aminotransferase subfamily.</text>
</comment>
<sequence length="373" mass="39753">MSTDLKEKAKPQAPQPRPGLMDVPPYVPGKSKLADGGPVIKLSSNETPLGASPRAVEAHRAAAEKMERYPDGGATDLRETLAAHHGLDAARIVCGAGSDELFHLLAQAYLGPSDEAIYTEHGFLVYRIVIMASGATPVVAPEREFRADVDAILAAVTPRTKAVFLANPNNPTGTYLTSAEVRRLRADLPGHVLLVLDGAYAEYAPAADFDDGAALADETANTVMTRTFSKLHGLASARVGWAYCPADIAAVLNRIRSPFNVSGPGMAAAVASVQDTAHTDAAVAHNAKWRDWLIKELRAAGIPVTPSAANFILAHFDATGAKTAEAADAWLQERRIIVRKLDAYGLPHALRISIGRDEDNRAVARALKDFMES</sequence>
<evidence type="ECO:0000256" key="1">
    <source>
        <dbReference type="ARBA" id="ARBA00001933"/>
    </source>
</evidence>
<reference evidence="12 13" key="1">
    <citation type="submission" date="2018-08" db="EMBL/GenBank/DDBJ databases">
        <title>Genomic Encyclopedia of Archaeal and Bacterial Type Strains, Phase II (KMG-II): from individual species to whole genera.</title>
        <authorList>
            <person name="Goeker M."/>
        </authorList>
    </citation>
    <scope>NUCLEOTIDE SEQUENCE [LARGE SCALE GENOMIC DNA]</scope>
    <source>
        <strain evidence="12 13">DSM 5002</strain>
    </source>
</reference>
<keyword evidence="7 9" id="KW-0663">Pyridoxal phosphate</keyword>
<keyword evidence="9" id="KW-0368">Histidine biosynthesis</keyword>
<evidence type="ECO:0000256" key="10">
    <source>
        <dbReference type="SAM" id="MobiDB-lite"/>
    </source>
</evidence>
<dbReference type="AlphaFoldDB" id="A0A397Q8D0"/>
<proteinExistence type="inferred from homology"/>
<evidence type="ECO:0000256" key="8">
    <source>
        <dbReference type="ARBA" id="ARBA00047481"/>
    </source>
</evidence>
<dbReference type="GO" id="GO:0000105">
    <property type="term" value="P:L-histidine biosynthetic process"/>
    <property type="evidence" value="ECO:0007669"/>
    <property type="project" value="UniProtKB-UniRule"/>
</dbReference>
<evidence type="ECO:0000256" key="5">
    <source>
        <dbReference type="ARBA" id="ARBA00022576"/>
    </source>
</evidence>
<dbReference type="EC" id="2.6.1.9" evidence="9"/>
<dbReference type="Pfam" id="PF00155">
    <property type="entry name" value="Aminotran_1_2"/>
    <property type="match status" value="1"/>
</dbReference>
<evidence type="ECO:0000256" key="3">
    <source>
        <dbReference type="ARBA" id="ARBA00007970"/>
    </source>
</evidence>
<keyword evidence="9" id="KW-0028">Amino-acid biosynthesis</keyword>
<keyword evidence="6 9" id="KW-0808">Transferase</keyword>
<dbReference type="RefSeq" id="WP_119060639.1">
    <property type="nucleotide sequence ID" value="NZ_QXDF01000001.1"/>
</dbReference>
<dbReference type="OrthoDB" id="9809616at2"/>
<evidence type="ECO:0000313" key="12">
    <source>
        <dbReference type="EMBL" id="RIA55787.1"/>
    </source>
</evidence>
<dbReference type="Gene3D" id="3.90.1150.10">
    <property type="entry name" value="Aspartate Aminotransferase, domain 1"/>
    <property type="match status" value="1"/>
</dbReference>
<dbReference type="EMBL" id="QXDF01000001">
    <property type="protein sequence ID" value="RIA55787.1"/>
    <property type="molecule type" value="Genomic_DNA"/>
</dbReference>
<dbReference type="PANTHER" id="PTHR43643">
    <property type="entry name" value="HISTIDINOL-PHOSPHATE AMINOTRANSFERASE 2"/>
    <property type="match status" value="1"/>
</dbReference>
<dbReference type="UniPathway" id="UPA00031">
    <property type="reaction ID" value="UER00012"/>
</dbReference>
<dbReference type="CDD" id="cd00609">
    <property type="entry name" value="AAT_like"/>
    <property type="match status" value="1"/>
</dbReference>
<feature type="region of interest" description="Disordered" evidence="10">
    <location>
        <begin position="1"/>
        <end position="38"/>
    </location>
</feature>
<dbReference type="Proteomes" id="UP000266273">
    <property type="component" value="Unassembled WGS sequence"/>
</dbReference>
<dbReference type="GO" id="GO:0004400">
    <property type="term" value="F:histidinol-phosphate transaminase activity"/>
    <property type="evidence" value="ECO:0007669"/>
    <property type="project" value="UniProtKB-UniRule"/>
</dbReference>
<evidence type="ECO:0000256" key="2">
    <source>
        <dbReference type="ARBA" id="ARBA00005011"/>
    </source>
</evidence>
<keyword evidence="5 9" id="KW-0032">Aminotransferase</keyword>
<dbReference type="GO" id="GO:0030170">
    <property type="term" value="F:pyridoxal phosphate binding"/>
    <property type="evidence" value="ECO:0007669"/>
    <property type="project" value="InterPro"/>
</dbReference>
<comment type="cofactor">
    <cofactor evidence="1 9">
        <name>pyridoxal 5'-phosphate</name>
        <dbReference type="ChEBI" id="CHEBI:597326"/>
    </cofactor>
</comment>
<comment type="caution">
    <text evidence="12">The sequence shown here is derived from an EMBL/GenBank/DDBJ whole genome shotgun (WGS) entry which is preliminary data.</text>
</comment>
<comment type="subunit">
    <text evidence="4 9">Homodimer.</text>
</comment>
<gene>
    <name evidence="9" type="primary">hisC</name>
    <name evidence="12" type="ORF">BXY53_0865</name>
</gene>
<dbReference type="InterPro" id="IPR015421">
    <property type="entry name" value="PyrdxlP-dep_Trfase_major"/>
</dbReference>
<evidence type="ECO:0000256" key="4">
    <source>
        <dbReference type="ARBA" id="ARBA00011738"/>
    </source>
</evidence>
<evidence type="ECO:0000313" key="13">
    <source>
        <dbReference type="Proteomes" id="UP000266273"/>
    </source>
</evidence>
<dbReference type="InterPro" id="IPR004839">
    <property type="entry name" value="Aminotransferase_I/II_large"/>
</dbReference>
<dbReference type="InterPro" id="IPR050106">
    <property type="entry name" value="HistidinolP_aminotransfase"/>
</dbReference>
<accession>A0A397Q8D0</accession>
<organism evidence="12 13">
    <name type="scientific">Dichotomicrobium thermohalophilum</name>
    <dbReference type="NCBI Taxonomy" id="933063"/>
    <lineage>
        <taxon>Bacteria</taxon>
        <taxon>Pseudomonadati</taxon>
        <taxon>Pseudomonadota</taxon>
        <taxon>Alphaproteobacteria</taxon>
        <taxon>Hyphomicrobiales</taxon>
        <taxon>Hyphomicrobiaceae</taxon>
        <taxon>Dichotomicrobium</taxon>
    </lineage>
</organism>
<evidence type="ECO:0000256" key="6">
    <source>
        <dbReference type="ARBA" id="ARBA00022679"/>
    </source>
</evidence>
<evidence type="ECO:0000256" key="9">
    <source>
        <dbReference type="HAMAP-Rule" id="MF_01023"/>
    </source>
</evidence>
<dbReference type="HAMAP" id="MF_01023">
    <property type="entry name" value="HisC_aminotrans_2"/>
    <property type="match status" value="1"/>
</dbReference>
<evidence type="ECO:0000259" key="11">
    <source>
        <dbReference type="Pfam" id="PF00155"/>
    </source>
</evidence>
<dbReference type="NCBIfam" id="TIGR01141">
    <property type="entry name" value="hisC"/>
    <property type="match status" value="1"/>
</dbReference>
<feature type="compositionally biased region" description="Basic and acidic residues" evidence="10">
    <location>
        <begin position="1"/>
        <end position="10"/>
    </location>
</feature>
<name>A0A397Q8D0_9HYPH</name>
<keyword evidence="13" id="KW-1185">Reference proteome</keyword>
<comment type="catalytic activity">
    <reaction evidence="8 9">
        <text>L-histidinol phosphate + 2-oxoglutarate = 3-(imidazol-4-yl)-2-oxopropyl phosphate + L-glutamate</text>
        <dbReference type="Rhea" id="RHEA:23744"/>
        <dbReference type="ChEBI" id="CHEBI:16810"/>
        <dbReference type="ChEBI" id="CHEBI:29985"/>
        <dbReference type="ChEBI" id="CHEBI:57766"/>
        <dbReference type="ChEBI" id="CHEBI:57980"/>
        <dbReference type="EC" id="2.6.1.9"/>
    </reaction>
</comment>